<protein>
    <submittedName>
        <fullName evidence="3">Nucleotide binding protein</fullName>
    </submittedName>
</protein>
<organism evidence="3 4">
    <name type="scientific">Solanum tuberosum</name>
    <name type="common">Potato</name>
    <dbReference type="NCBI Taxonomy" id="4113"/>
    <lineage>
        <taxon>Eukaryota</taxon>
        <taxon>Viridiplantae</taxon>
        <taxon>Streptophyta</taxon>
        <taxon>Embryophyta</taxon>
        <taxon>Tracheophyta</taxon>
        <taxon>Spermatophyta</taxon>
        <taxon>Magnoliopsida</taxon>
        <taxon>eudicotyledons</taxon>
        <taxon>Gunneridae</taxon>
        <taxon>Pentapetalae</taxon>
        <taxon>asterids</taxon>
        <taxon>lamiids</taxon>
        <taxon>Solanales</taxon>
        <taxon>Solanaceae</taxon>
        <taxon>Solanoideae</taxon>
        <taxon>Solaneae</taxon>
        <taxon>Solanum</taxon>
    </lineage>
</organism>
<dbReference type="SMART" id="SM00320">
    <property type="entry name" value="WD40"/>
    <property type="match status" value="2"/>
</dbReference>
<evidence type="ECO:0000313" key="3">
    <source>
        <dbReference type="EnsemblPlants" id="PGSC0003DMT400021811"/>
    </source>
</evidence>
<dbReference type="GO" id="GO:0006887">
    <property type="term" value="P:exocytosis"/>
    <property type="evidence" value="ECO:0007669"/>
    <property type="project" value="UniProtKB-KW"/>
</dbReference>
<dbReference type="AlphaFoldDB" id="M1AFR3"/>
<accession>M1AFR3</accession>
<name>M1AFR3_SOLTU</name>
<keyword evidence="4" id="KW-1185">Reference proteome</keyword>
<dbReference type="SUPFAM" id="SSF50978">
    <property type="entry name" value="WD40 repeat-like"/>
    <property type="match status" value="1"/>
</dbReference>
<dbReference type="InterPro" id="IPR036322">
    <property type="entry name" value="WD40_repeat_dom_sf"/>
</dbReference>
<evidence type="ECO:0000256" key="1">
    <source>
        <dbReference type="ARBA" id="ARBA00008070"/>
    </source>
</evidence>
<dbReference type="Proteomes" id="UP000011115">
    <property type="component" value="Unassembled WGS sequence"/>
</dbReference>
<evidence type="ECO:0000256" key="2">
    <source>
        <dbReference type="ARBA" id="ARBA00022483"/>
    </source>
</evidence>
<dbReference type="Gene3D" id="2.130.10.10">
    <property type="entry name" value="YVTN repeat-like/Quinoprotein amine dehydrogenase"/>
    <property type="match status" value="2"/>
</dbReference>
<dbReference type="InParanoid" id="M1AFR3"/>
<proteinExistence type="inferred from homology"/>
<dbReference type="STRING" id="4113.M1AFR3"/>
<dbReference type="PaxDb" id="4113-PGSC0003DMT400021811"/>
<comment type="similarity">
    <text evidence="1">Belongs to the WD repeat L(2)GL family.</text>
</comment>
<dbReference type="PANTHER" id="PTHR10241">
    <property type="entry name" value="LETHAL 2 GIANT LARVAE PROTEIN"/>
    <property type="match status" value="1"/>
</dbReference>
<reference evidence="3" key="2">
    <citation type="submission" date="2015-06" db="UniProtKB">
        <authorList>
            <consortium name="EnsemblPlants"/>
        </authorList>
    </citation>
    <scope>IDENTIFICATION</scope>
    <source>
        <strain evidence="3">DM1-3 516 R44</strain>
    </source>
</reference>
<dbReference type="InterPro" id="IPR001680">
    <property type="entry name" value="WD40_rpt"/>
</dbReference>
<dbReference type="HOGENOM" id="CLU_052456_0_0_1"/>
<reference evidence="4" key="1">
    <citation type="journal article" date="2011" name="Nature">
        <title>Genome sequence and analysis of the tuber crop potato.</title>
        <authorList>
            <consortium name="The Potato Genome Sequencing Consortium"/>
        </authorList>
    </citation>
    <scope>NUCLEOTIDE SEQUENCE [LARGE SCALE GENOMIC DNA]</scope>
    <source>
        <strain evidence="4">cv. DM1-3 516 R44</strain>
    </source>
</reference>
<dbReference type="InterPro" id="IPR015943">
    <property type="entry name" value="WD40/YVTN_repeat-like_dom_sf"/>
</dbReference>
<evidence type="ECO:0000313" key="4">
    <source>
        <dbReference type="Proteomes" id="UP000011115"/>
    </source>
</evidence>
<dbReference type="PANTHER" id="PTHR10241:SF38">
    <property type="entry name" value="TRANSDUCIN FAMILY PROTEIN _ WD-40 REPEAT FAMILY PROTEIN"/>
    <property type="match status" value="1"/>
</dbReference>
<dbReference type="EnsemblPlants" id="PGSC0003DMT400021811">
    <property type="protein sequence ID" value="PGSC0003DMT400021811"/>
    <property type="gene ID" value="PGSC0003DMG401008471"/>
</dbReference>
<dbReference type="Pfam" id="PF00400">
    <property type="entry name" value="WD40"/>
    <property type="match status" value="1"/>
</dbReference>
<dbReference type="OMA" id="YYHIERR"/>
<keyword evidence="2" id="KW-0268">Exocytosis</keyword>
<dbReference type="eggNOG" id="KOG1983">
    <property type="taxonomic scope" value="Eukaryota"/>
</dbReference>
<sequence>HFSQNNAPEGSEKLSDLEATVSVHYGIPSTASILAFDPIQQLLAIGTLDGRIKVIGGSNVEGLLFSPKPLAFKNLEFLQNQGFLVGVSNGNEIQVWDLENRRISSSLQWESNITAFSIIYDTHYMFVGDEYGYLSVLKYEEGIMELLPYHMPPNLIAEAANISMPDQLAIVGLLPQPSSHGNRVLIAYENGLIVLWDITEDRAALVREFKQHQLKDEIVVYASKNASEEKFCASSDNQEGEKEISSLCWLSSDGSILAVGYVDGDILLWNISVPGKKSPEAEASSSYVKLQLSAGDKRLPVIILRWSAKNTQNGCGGQLFVYGGDSIGSEEALTVVAAPVVGQRTYRDACGPIYDVSVADVCQAGHVDWPRLSLTRLSRTQSLFEFGGSFVIHSLAITRRERSNQDAYYHIERRSVAIRTTGKVLLTGRQ</sequence>
<dbReference type="Gramene" id="PGSC0003DMT400021811">
    <property type="protein sequence ID" value="PGSC0003DMT400021811"/>
    <property type="gene ID" value="PGSC0003DMG401008471"/>
</dbReference>